<evidence type="ECO:0000313" key="1">
    <source>
        <dbReference type="RefSeq" id="XP_059602162.1"/>
    </source>
</evidence>
<dbReference type="GeneID" id="84592870"/>
<proteinExistence type="predicted"/>
<dbReference type="VEuPathDB" id="FungiDB:An13g03210"/>
<reference evidence="1" key="2">
    <citation type="submission" date="2025-08" db="UniProtKB">
        <authorList>
            <consortium name="RefSeq"/>
        </authorList>
    </citation>
    <scope>IDENTIFICATION</scope>
</reference>
<dbReference type="RefSeq" id="XP_059602162.1">
    <property type="nucleotide sequence ID" value="XM_059743942.1"/>
</dbReference>
<dbReference type="AlphaFoldDB" id="A0AAJ8BRR1"/>
<sequence length="181" mass="20274">MRSSILSLPLPQPSAPLKCHYGHWHCWFRHSRSISGPLSSMSCPTDQGRIITHWCDERVYLVSGAILWLNCAGVSLTINTSQDGQAVLIPNIQGHPSKPMIPKFRPISRYHCHRILENVRKGASGGPITPWLNLLHADSDVGLDRVLQYDVISPSLVPSYYWVALYSGRFLEVGDESFEPV</sequence>
<reference evidence="1" key="1">
    <citation type="submission" date="2025-02" db="EMBL/GenBank/DDBJ databases">
        <authorList>
            <consortium name="NCBI Genome Project"/>
        </authorList>
    </citation>
    <scope>NUCLEOTIDE SEQUENCE</scope>
</reference>
<gene>
    <name evidence="1" type="ORF">An13g03210</name>
</gene>
<organism evidence="1">
    <name type="scientific">Aspergillus niger</name>
    <dbReference type="NCBI Taxonomy" id="5061"/>
    <lineage>
        <taxon>Eukaryota</taxon>
        <taxon>Fungi</taxon>
        <taxon>Dikarya</taxon>
        <taxon>Ascomycota</taxon>
        <taxon>Pezizomycotina</taxon>
        <taxon>Eurotiomycetes</taxon>
        <taxon>Eurotiomycetidae</taxon>
        <taxon>Eurotiales</taxon>
        <taxon>Aspergillaceae</taxon>
        <taxon>Aspergillus</taxon>
        <taxon>Aspergillus subgen. Circumdati</taxon>
    </lineage>
</organism>
<protein>
    <submittedName>
        <fullName evidence="1">Uncharacterized protein</fullName>
    </submittedName>
</protein>
<dbReference type="KEGG" id="ang:An13g03210"/>
<accession>A0AAJ8BRR1</accession>
<name>A0AAJ8BRR1_ASPNG</name>